<evidence type="ECO:0000256" key="2">
    <source>
        <dbReference type="ARBA" id="ARBA00023125"/>
    </source>
</evidence>
<comment type="caution">
    <text evidence="5">The sequence shown here is derived from an EMBL/GenBank/DDBJ whole genome shotgun (WGS) entry which is preliminary data.</text>
</comment>
<keyword evidence="2" id="KW-0238">DNA-binding</keyword>
<keyword evidence="6" id="KW-1185">Reference proteome</keyword>
<dbReference type="Pfam" id="PF03466">
    <property type="entry name" value="LysR_substrate"/>
    <property type="match status" value="1"/>
</dbReference>
<evidence type="ECO:0000256" key="1">
    <source>
        <dbReference type="ARBA" id="ARBA00023015"/>
    </source>
</evidence>
<proteinExistence type="predicted"/>
<dbReference type="InterPro" id="IPR000847">
    <property type="entry name" value="LysR_HTH_N"/>
</dbReference>
<dbReference type="InterPro" id="IPR050950">
    <property type="entry name" value="HTH-type_LysR_regulators"/>
</dbReference>
<reference evidence="5 6" key="1">
    <citation type="submission" date="2021-05" db="EMBL/GenBank/DDBJ databases">
        <title>Phylogenetic classification of ten novel species belonging to the genus Bifidobacterium comprising B. colchicus sp. nov., B. abeli sp. nov., B. bicoloris sp. nov., B. guerezis sp. nov., B. rosaliae sp. nov., B. santillanensis sp. nov., B. argentati sp. nov., B. amazzoni sp. nov., B. pluviali sp. nov., and B. pinnaculum sp. nov.</title>
        <authorList>
            <person name="Lugli G.A."/>
            <person name="Ruiz Garcia L."/>
            <person name="Margolles A."/>
            <person name="Ventura M."/>
        </authorList>
    </citation>
    <scope>NUCLEOTIDE SEQUENCE [LARGE SCALE GENOMIC DNA]</scope>
    <source>
        <strain evidence="5 6">6T3</strain>
    </source>
</reference>
<evidence type="ECO:0000313" key="5">
    <source>
        <dbReference type="EMBL" id="MBW3082075.1"/>
    </source>
</evidence>
<feature type="domain" description="HTH lysR-type" evidence="4">
    <location>
        <begin position="1"/>
        <end position="60"/>
    </location>
</feature>
<name>A0ABS6W6F7_9BIFI</name>
<dbReference type="PROSITE" id="PS50931">
    <property type="entry name" value="HTH_LYSR"/>
    <property type="match status" value="1"/>
</dbReference>
<evidence type="ECO:0000313" key="6">
    <source>
        <dbReference type="Proteomes" id="UP000812844"/>
    </source>
</evidence>
<gene>
    <name evidence="5" type="ORF">KIH73_01520</name>
</gene>
<dbReference type="Proteomes" id="UP000812844">
    <property type="component" value="Unassembled WGS sequence"/>
</dbReference>
<sequence length="296" mass="31719">MEIKVLRCFLAVVEHRGISAAAEALGVSQPTVSRQLQALEDEIGAPLFVRGTRGHGLSLTREGRVLFRRAREIVSLADRTMHELTSPDDDVSGEVGIGAAEADVMRVVAGVAVAVRRRHPRIRFDIRSGSGPQVVEQLDGGLVDFGVLIEPVDLSQYNHLQLPVMDSWSVVMRRDNPLAARQAIAAADLRGVPVIIPSGSERRNDLSGWLGGSLARLDVVATTNLLHNAALMVEAGLGVAIALRDSLLDTSGALCTRPLSPPVKGRVSLVWKEGVALSPACRVFLDMLRAELAGRS</sequence>
<dbReference type="EMBL" id="JAHBBD010000002">
    <property type="protein sequence ID" value="MBW3082075.1"/>
    <property type="molecule type" value="Genomic_DNA"/>
</dbReference>
<dbReference type="PANTHER" id="PTHR30419">
    <property type="entry name" value="HTH-TYPE TRANSCRIPTIONAL REGULATOR YBHD"/>
    <property type="match status" value="1"/>
</dbReference>
<dbReference type="InterPro" id="IPR005119">
    <property type="entry name" value="LysR_subst-bd"/>
</dbReference>
<keyword evidence="1" id="KW-0805">Transcription regulation</keyword>
<protein>
    <submittedName>
        <fullName evidence="5">LysR family transcriptional regulator</fullName>
    </submittedName>
</protein>
<keyword evidence="3" id="KW-0804">Transcription</keyword>
<evidence type="ECO:0000259" key="4">
    <source>
        <dbReference type="PROSITE" id="PS50931"/>
    </source>
</evidence>
<organism evidence="5 6">
    <name type="scientific">Bifidobacterium phasiani</name>
    <dbReference type="NCBI Taxonomy" id="2834431"/>
    <lineage>
        <taxon>Bacteria</taxon>
        <taxon>Bacillati</taxon>
        <taxon>Actinomycetota</taxon>
        <taxon>Actinomycetes</taxon>
        <taxon>Bifidobacteriales</taxon>
        <taxon>Bifidobacteriaceae</taxon>
        <taxon>Bifidobacterium</taxon>
    </lineage>
</organism>
<dbReference type="PANTHER" id="PTHR30419:SF8">
    <property type="entry name" value="NITROGEN ASSIMILATION TRANSCRIPTIONAL ACTIVATOR-RELATED"/>
    <property type="match status" value="1"/>
</dbReference>
<dbReference type="CDD" id="cd05466">
    <property type="entry name" value="PBP2_LTTR_substrate"/>
    <property type="match status" value="1"/>
</dbReference>
<accession>A0ABS6W6F7</accession>
<evidence type="ECO:0000256" key="3">
    <source>
        <dbReference type="ARBA" id="ARBA00023163"/>
    </source>
</evidence>
<dbReference type="RefSeq" id="WP_219079836.1">
    <property type="nucleotide sequence ID" value="NZ_JAHBBD010000002.1"/>
</dbReference>
<dbReference type="Pfam" id="PF00126">
    <property type="entry name" value="HTH_1"/>
    <property type="match status" value="1"/>
</dbReference>